<dbReference type="RefSeq" id="WP_238180239.1">
    <property type="nucleotide sequence ID" value="NZ_BJZT01000018.1"/>
</dbReference>
<sequence length="87" mass="9184">MPEEKAGLPILAFASPREWEAWLAAAPRTMAGLWLRIAKQGSGVASVTRPEAIAGALCQGWIDGQAAPYDERSSGPLHAAAPEVEMV</sequence>
<comment type="caution">
    <text evidence="1">The sequence shown here is derived from an EMBL/GenBank/DDBJ whole genome shotgun (WGS) entry which is preliminary data.</text>
</comment>
<name>A0A512IPA1_9HYPH</name>
<proteinExistence type="predicted"/>
<reference evidence="1 2" key="1">
    <citation type="submission" date="2019-07" db="EMBL/GenBank/DDBJ databases">
        <title>Whole genome shotgun sequence of Methylobacterium haplocladii NBRC 107714.</title>
        <authorList>
            <person name="Hosoyama A."/>
            <person name="Uohara A."/>
            <person name="Ohji S."/>
            <person name="Ichikawa N."/>
        </authorList>
    </citation>
    <scope>NUCLEOTIDE SEQUENCE [LARGE SCALE GENOMIC DNA]</scope>
    <source>
        <strain evidence="1 2">NBRC 107714</strain>
    </source>
</reference>
<accession>A0A512IPA1</accession>
<gene>
    <name evidence="1" type="ORF">MHA02_18560</name>
</gene>
<evidence type="ECO:0000313" key="1">
    <source>
        <dbReference type="EMBL" id="GEO99468.1"/>
    </source>
</evidence>
<keyword evidence="2" id="KW-1185">Reference proteome</keyword>
<evidence type="ECO:0000313" key="2">
    <source>
        <dbReference type="Proteomes" id="UP000321258"/>
    </source>
</evidence>
<dbReference type="Proteomes" id="UP000321258">
    <property type="component" value="Unassembled WGS sequence"/>
</dbReference>
<dbReference type="AlphaFoldDB" id="A0A512IPA1"/>
<dbReference type="EMBL" id="BJZT01000018">
    <property type="protein sequence ID" value="GEO99468.1"/>
    <property type="molecule type" value="Genomic_DNA"/>
</dbReference>
<organism evidence="1 2">
    <name type="scientific">Methylobacterium haplocladii</name>
    <dbReference type="NCBI Taxonomy" id="1176176"/>
    <lineage>
        <taxon>Bacteria</taxon>
        <taxon>Pseudomonadati</taxon>
        <taxon>Pseudomonadota</taxon>
        <taxon>Alphaproteobacteria</taxon>
        <taxon>Hyphomicrobiales</taxon>
        <taxon>Methylobacteriaceae</taxon>
        <taxon>Methylobacterium</taxon>
    </lineage>
</organism>
<protein>
    <submittedName>
        <fullName evidence="1">Uncharacterized protein</fullName>
    </submittedName>
</protein>